<dbReference type="InterPro" id="IPR002559">
    <property type="entry name" value="Transposase_11"/>
</dbReference>
<dbReference type="GO" id="GO:0003677">
    <property type="term" value="F:DNA binding"/>
    <property type="evidence" value="ECO:0007669"/>
    <property type="project" value="InterPro"/>
</dbReference>
<proteinExistence type="predicted"/>
<dbReference type="Pfam" id="PF13808">
    <property type="entry name" value="DDE_Tnp_1_assoc"/>
    <property type="match status" value="1"/>
</dbReference>
<accession>A0A1Y1QJ50</accession>
<dbReference type="GO" id="GO:0006313">
    <property type="term" value="P:DNA transposition"/>
    <property type="evidence" value="ECO:0007669"/>
    <property type="project" value="InterPro"/>
</dbReference>
<dbReference type="InterPro" id="IPR047647">
    <property type="entry name" value="ISAs1_transpos"/>
</dbReference>
<dbReference type="PANTHER" id="PTHR30298:SF0">
    <property type="entry name" value="PROTEIN YBFL-RELATED"/>
    <property type="match status" value="1"/>
</dbReference>
<dbReference type="AlphaFoldDB" id="A0A1Y1QJ50"/>
<evidence type="ECO:0000313" key="4">
    <source>
        <dbReference type="Proteomes" id="UP000192491"/>
    </source>
</evidence>
<dbReference type="InterPro" id="IPR032806">
    <property type="entry name" value="YbfD_N"/>
</dbReference>
<gene>
    <name evidence="3" type="ORF">BWK73_30095</name>
</gene>
<evidence type="ECO:0000313" key="3">
    <source>
        <dbReference type="EMBL" id="OQX06716.1"/>
    </source>
</evidence>
<dbReference type="NCBIfam" id="NF033564">
    <property type="entry name" value="transpos_ISAs1"/>
    <property type="match status" value="1"/>
</dbReference>
<evidence type="ECO:0000259" key="1">
    <source>
        <dbReference type="Pfam" id="PF01609"/>
    </source>
</evidence>
<dbReference type="EMBL" id="MTEJ01000233">
    <property type="protein sequence ID" value="OQX06716.1"/>
    <property type="molecule type" value="Genomic_DNA"/>
</dbReference>
<comment type="caution">
    <text evidence="3">The sequence shown here is derived from an EMBL/GenBank/DDBJ whole genome shotgun (WGS) entry which is preliminary data.</text>
</comment>
<dbReference type="Pfam" id="PF01609">
    <property type="entry name" value="DDE_Tnp_1"/>
    <property type="match status" value="1"/>
</dbReference>
<name>A0A1Y1QJ50_9GAMM</name>
<dbReference type="Proteomes" id="UP000192491">
    <property type="component" value="Unassembled WGS sequence"/>
</dbReference>
<organism evidence="3 4">
    <name type="scientific">Thiothrix lacustris</name>
    <dbReference type="NCBI Taxonomy" id="525917"/>
    <lineage>
        <taxon>Bacteria</taxon>
        <taxon>Pseudomonadati</taxon>
        <taxon>Pseudomonadota</taxon>
        <taxon>Gammaproteobacteria</taxon>
        <taxon>Thiotrichales</taxon>
        <taxon>Thiotrichaceae</taxon>
        <taxon>Thiothrix</taxon>
    </lineage>
</organism>
<reference evidence="3 4" key="1">
    <citation type="submission" date="2017-01" db="EMBL/GenBank/DDBJ databases">
        <title>Novel large sulfur bacteria in the metagenomes of groundwater-fed chemosynthetic microbial mats in the Lake Huron basin.</title>
        <authorList>
            <person name="Sharrar A.M."/>
            <person name="Flood B.E."/>
            <person name="Bailey J.V."/>
            <person name="Jones D.S."/>
            <person name="Biddanda B."/>
            <person name="Ruberg S.A."/>
            <person name="Marcus D.N."/>
            <person name="Dick G.J."/>
        </authorList>
    </citation>
    <scope>NUCLEOTIDE SEQUENCE [LARGE SCALE GENOMIC DNA]</scope>
    <source>
        <strain evidence="3">A8</strain>
    </source>
</reference>
<dbReference type="GO" id="GO:0004803">
    <property type="term" value="F:transposase activity"/>
    <property type="evidence" value="ECO:0007669"/>
    <property type="project" value="InterPro"/>
</dbReference>
<dbReference type="PANTHER" id="PTHR30298">
    <property type="entry name" value="H REPEAT-ASSOCIATED PREDICTED TRANSPOSASE"/>
    <property type="match status" value="1"/>
</dbReference>
<feature type="domain" description="H repeat-associated protein N-terminal" evidence="2">
    <location>
        <begin position="6"/>
        <end position="93"/>
    </location>
</feature>
<protein>
    <submittedName>
        <fullName evidence="3">ISAs1 family transposase</fullName>
    </submittedName>
</protein>
<dbReference type="InterPro" id="IPR051698">
    <property type="entry name" value="Transposase_11-like"/>
</dbReference>
<sequence>MSASLIDHFSPLEDPRIERNKRHALLDILVLVVSAVCSNAKGWEAIEDFGHAKLDWLRQYVPLANGVPSHDCIEYVMTRLSPVKFRECFINWTQAVKREVQEVIAVDGKTARGSRDRANGGKPLHMVTAWACENRLVLAQEATDEKSNEITAIPKLLELLELKGCIVTLDAMGCQRAIAEQIKGQQGDYVMGLKGNQSNLHEAVDDYFTTAREHAFNAVPHTYTEELDKDHGRLEIRRYWITEDLTTLPNIEVWTGLRSIGMVERECTQGDTTTVERRFFIASIPADANLFAKAVRGHWGIENTLHWRLDVTFSEDASRIRKGNGPAMMTSIRHLCINLFEREGSKLSLPKKQNKAAWDDTYRAKVLFA</sequence>
<feature type="domain" description="Transposase IS4-like" evidence="1">
    <location>
        <begin position="101"/>
        <end position="339"/>
    </location>
</feature>
<evidence type="ECO:0000259" key="2">
    <source>
        <dbReference type="Pfam" id="PF13808"/>
    </source>
</evidence>